<gene>
    <name evidence="16" type="ORF">IV88_GL000057</name>
</gene>
<dbReference type="InterPro" id="IPR004365">
    <property type="entry name" value="NA-bd_OB_tRNA"/>
</dbReference>
<feature type="domain" description="DNA polymerase III alpha subunit finger" evidence="15">
    <location>
        <begin position="521"/>
        <end position="683"/>
    </location>
</feature>
<comment type="catalytic activity">
    <reaction evidence="10">
        <text>DNA(n) + a 2'-deoxyribonucleoside 5'-triphosphate = DNA(n+1) + diphosphate</text>
        <dbReference type="Rhea" id="RHEA:22508"/>
        <dbReference type="Rhea" id="RHEA-COMP:17339"/>
        <dbReference type="Rhea" id="RHEA-COMP:17340"/>
        <dbReference type="ChEBI" id="CHEBI:33019"/>
        <dbReference type="ChEBI" id="CHEBI:61560"/>
        <dbReference type="ChEBI" id="CHEBI:173112"/>
        <dbReference type="EC" id="2.7.7.7"/>
    </reaction>
</comment>
<evidence type="ECO:0000259" key="12">
    <source>
        <dbReference type="Pfam" id="PF02811"/>
    </source>
</evidence>
<accession>A0A0R2NPD0</accession>
<dbReference type="CDD" id="cd07431">
    <property type="entry name" value="PHP_PolIIIA"/>
    <property type="match status" value="1"/>
</dbReference>
<dbReference type="InterPro" id="IPR004805">
    <property type="entry name" value="DnaE2/DnaE/PolC"/>
</dbReference>
<evidence type="ECO:0000259" key="13">
    <source>
        <dbReference type="Pfam" id="PF07733"/>
    </source>
</evidence>
<dbReference type="EMBL" id="JQCQ01000001">
    <property type="protein sequence ID" value="KRO26272.1"/>
    <property type="molecule type" value="Genomic_DNA"/>
</dbReference>
<dbReference type="PANTHER" id="PTHR32294:SF0">
    <property type="entry name" value="DNA POLYMERASE III SUBUNIT ALPHA"/>
    <property type="match status" value="1"/>
</dbReference>
<evidence type="ECO:0000259" key="11">
    <source>
        <dbReference type="Pfam" id="PF01336"/>
    </source>
</evidence>
<evidence type="ECO:0000259" key="14">
    <source>
        <dbReference type="Pfam" id="PF14579"/>
    </source>
</evidence>
<keyword evidence="17" id="KW-1185">Reference proteome</keyword>
<dbReference type="Gene3D" id="3.20.20.140">
    <property type="entry name" value="Metal-dependent hydrolases"/>
    <property type="match status" value="1"/>
</dbReference>
<dbReference type="Proteomes" id="UP000051249">
    <property type="component" value="Unassembled WGS sequence"/>
</dbReference>
<organism evidence="16 17">
    <name type="scientific">Pediococcus argentinicus</name>
    <dbReference type="NCBI Taxonomy" id="480391"/>
    <lineage>
        <taxon>Bacteria</taxon>
        <taxon>Bacillati</taxon>
        <taxon>Bacillota</taxon>
        <taxon>Bacilli</taxon>
        <taxon>Lactobacillales</taxon>
        <taxon>Lactobacillaceae</taxon>
        <taxon>Pediococcus</taxon>
    </lineage>
</organism>
<dbReference type="Pfam" id="PF01336">
    <property type="entry name" value="tRNA_anti-codon"/>
    <property type="match status" value="1"/>
</dbReference>
<dbReference type="PATRIC" id="fig|480391.4.peg.59"/>
<dbReference type="GO" id="GO:0003676">
    <property type="term" value="F:nucleic acid binding"/>
    <property type="evidence" value="ECO:0007669"/>
    <property type="project" value="InterPro"/>
</dbReference>
<feature type="domain" description="Bacterial DNA polymerase III alpha subunit NTPase" evidence="13">
    <location>
        <begin position="260"/>
        <end position="518"/>
    </location>
</feature>
<dbReference type="GO" id="GO:0006260">
    <property type="term" value="P:DNA replication"/>
    <property type="evidence" value="ECO:0007669"/>
    <property type="project" value="UniProtKB-KW"/>
</dbReference>
<dbReference type="Gene3D" id="1.10.150.870">
    <property type="match status" value="1"/>
</dbReference>
<comment type="caution">
    <text evidence="16">The sequence shown here is derived from an EMBL/GenBank/DDBJ whole genome shotgun (WGS) entry which is preliminary data.</text>
</comment>
<dbReference type="Pfam" id="PF17657">
    <property type="entry name" value="DNA_pol3_finger"/>
    <property type="match status" value="1"/>
</dbReference>
<evidence type="ECO:0000256" key="1">
    <source>
        <dbReference type="ARBA" id="ARBA00004496"/>
    </source>
</evidence>
<comment type="function">
    <text evidence="8">DNA polymerase III is a complex, multichain enzyme responsible for most of the replicative synthesis in bacteria. This DNA polymerase also exhibits 3' to 5' exonuclease activity. The alpha chain is the DNA polymerase.</text>
</comment>
<dbReference type="Pfam" id="PF14579">
    <property type="entry name" value="HHH_6"/>
    <property type="match status" value="1"/>
</dbReference>
<evidence type="ECO:0000256" key="10">
    <source>
        <dbReference type="ARBA" id="ARBA00049244"/>
    </source>
</evidence>
<feature type="domain" description="DNA polymerase helix-hairpin-helix motif" evidence="14">
    <location>
        <begin position="758"/>
        <end position="845"/>
    </location>
</feature>
<evidence type="ECO:0000256" key="6">
    <source>
        <dbReference type="ARBA" id="ARBA00022705"/>
    </source>
</evidence>
<keyword evidence="6" id="KW-0235">DNA replication</keyword>
<dbReference type="Pfam" id="PF07733">
    <property type="entry name" value="DNA_pol3_alpha"/>
    <property type="match status" value="1"/>
</dbReference>
<dbReference type="GO" id="GO:0005737">
    <property type="term" value="C:cytoplasm"/>
    <property type="evidence" value="ECO:0007669"/>
    <property type="project" value="UniProtKB-SubCell"/>
</dbReference>
<evidence type="ECO:0000256" key="2">
    <source>
        <dbReference type="ARBA" id="ARBA00009496"/>
    </source>
</evidence>
<evidence type="ECO:0000256" key="7">
    <source>
        <dbReference type="ARBA" id="ARBA00022932"/>
    </source>
</evidence>
<evidence type="ECO:0000313" key="16">
    <source>
        <dbReference type="EMBL" id="KRO26272.1"/>
    </source>
</evidence>
<evidence type="ECO:0000259" key="15">
    <source>
        <dbReference type="Pfam" id="PF17657"/>
    </source>
</evidence>
<protein>
    <recommendedName>
        <fullName evidence="3">DNA-directed DNA polymerase</fullName>
        <ecNumber evidence="3">2.7.7.7</ecNumber>
    </recommendedName>
</protein>
<reference evidence="16 17" key="1">
    <citation type="journal article" date="2015" name="Genome Announc.">
        <title>Expanding the biotechnology potential of lactobacilli through comparative genomics of 213 strains and associated genera.</title>
        <authorList>
            <person name="Sun Z."/>
            <person name="Harris H.M."/>
            <person name="McCann A."/>
            <person name="Guo C."/>
            <person name="Argimon S."/>
            <person name="Zhang W."/>
            <person name="Yang X."/>
            <person name="Jeffery I.B."/>
            <person name="Cooney J.C."/>
            <person name="Kagawa T.F."/>
            <person name="Liu W."/>
            <person name="Song Y."/>
            <person name="Salvetti E."/>
            <person name="Wrobel A."/>
            <person name="Rasinkangas P."/>
            <person name="Parkhill J."/>
            <person name="Rea M.C."/>
            <person name="O'Sullivan O."/>
            <person name="Ritari J."/>
            <person name="Douillard F.P."/>
            <person name="Paul Ross R."/>
            <person name="Yang R."/>
            <person name="Briner A.E."/>
            <person name="Felis G.E."/>
            <person name="de Vos W.M."/>
            <person name="Barrangou R."/>
            <person name="Klaenhammer T.R."/>
            <person name="Caufield P.W."/>
            <person name="Cui Y."/>
            <person name="Zhang H."/>
            <person name="O'Toole P.W."/>
        </authorList>
    </citation>
    <scope>NUCLEOTIDE SEQUENCE [LARGE SCALE GENOMIC DNA]</scope>
    <source>
        <strain evidence="16 17">DSM 23026</strain>
    </source>
</reference>
<dbReference type="PANTHER" id="PTHR32294">
    <property type="entry name" value="DNA POLYMERASE III SUBUNIT ALPHA"/>
    <property type="match status" value="1"/>
</dbReference>
<feature type="domain" description="PHP" evidence="12">
    <location>
        <begin position="2"/>
        <end position="142"/>
    </location>
</feature>
<dbReference type="Gene3D" id="2.40.50.140">
    <property type="entry name" value="Nucleic acid-binding proteins"/>
    <property type="match status" value="1"/>
</dbReference>
<dbReference type="GO" id="GO:0008408">
    <property type="term" value="F:3'-5' exonuclease activity"/>
    <property type="evidence" value="ECO:0007669"/>
    <property type="project" value="InterPro"/>
</dbReference>
<name>A0A0R2NPD0_9LACO</name>
<dbReference type="CDD" id="cd04485">
    <property type="entry name" value="DnaE_OBF"/>
    <property type="match status" value="1"/>
</dbReference>
<comment type="subcellular location">
    <subcellularLocation>
        <location evidence="1">Cytoplasm</location>
    </subcellularLocation>
</comment>
<comment type="similarity">
    <text evidence="2">Belongs to the DNA polymerase type-C family. DnaE subfamily.</text>
</comment>
<dbReference type="InterPro" id="IPR011708">
    <property type="entry name" value="DNA_pol3_alpha_NTPase_dom"/>
</dbReference>
<dbReference type="InterPro" id="IPR029460">
    <property type="entry name" value="DNAPol_HHH"/>
</dbReference>
<keyword evidence="5" id="KW-0548">Nucleotidyltransferase</keyword>
<sequence length="1092" mass="123935">MQSAKKLGYQTLGLADENVMYGAIEFYQECERNGIKPVLGLNLALQGSFLTEETYQTLFFAKGQTGYQNLMQLSSLKMASDKSSLSFTDLNGLLDDLVMIIPGTRSEMIELLERGQRSSVEQLLKSYLDEISYDNLYLGLNQKQTAILRGTVQEVATEFKLKCLPLPLVHYKTAEDYFATKVLEDIHSGDVIRHPEDFKNTLGSDWLKSASDFETEYQNLGLGQEISNLEKLEEQLNLKIQFSEPKLPVFKTPNNSSSSEYLRALCDEGLNKITLVTDRTKYQERLDHELSVIKTMGFSDYFLIIQDVIRFSHSVNILTGPGRGSAAGSLVAYLLNITTVDPLQFGLLFERFLNPERAQMPDVDLDIPDDRRDEVLQYVHEKYGHTRVAQIITFGTLAAKAVIRDVARVFGELPAQINTISKLIPNQLNITLKQAYELSQPLRNFVSDNDRNQLIFYVASRLEGLPRHYSTHAAGIVLSDVELVNNAPVQMGNDGMLMVQYSKNYVEQVGLLKIDFLGLRNLTILSQVLDQVHKEQPDFDINKINLNDKATLELFQKGDTTGIFQFESDGIRNVLVKMQPDNFNLVVAVNALYRPGPMQNIDRFIKRKNHEEPYRFPNEVLKNILGETYGILVYQEQVMEVASAMGGLTLGQADLLRRAMSKKKATVIDELKGEFIKGANQKGYATNLANQVYDYIESFANYGFNKSHAVAYSKMAYQLAYLKVNYPLEFYTAILNSVIGGANKTKNYFQELKQKKLIVLPPNINQSSAVYQLIDHHIVMGLLCIKGIRRDLIQTILTERQANGPFQSVESFLRRIDSKWLSEDVLDRLIFAGALDGFGYNRAELSGFLPELKQSIDLSNGSMDLFEKLIPKVQRKPDLSLSTKLEQEEELLGVYVSGHPVEKYQKLIDQIKSTPLINLKESTKVVVVAYIKSIRVIRTKKGDQMAFLNINDPSGESEVVVFPQVFKNSESNLQRGRVLVIQGKSENRNGKLQIIADSFKLPEEMHLRENKRQRWILNVPHRKNSRDFQMKLFGIFKKYHGNIPVTLVYLDTHETNDLSEEFNLSNVSQAKEELADLLGVDQIQLKNDENQN</sequence>
<dbReference type="InterPro" id="IPR004013">
    <property type="entry name" value="PHP_dom"/>
</dbReference>
<evidence type="ECO:0000256" key="9">
    <source>
        <dbReference type="ARBA" id="ARBA00026073"/>
    </source>
</evidence>
<keyword evidence="4" id="KW-0808">Transferase</keyword>
<dbReference type="NCBIfam" id="NF004226">
    <property type="entry name" value="PRK05673.1"/>
    <property type="match status" value="1"/>
</dbReference>
<dbReference type="Pfam" id="PF02811">
    <property type="entry name" value="PHP"/>
    <property type="match status" value="1"/>
</dbReference>
<dbReference type="InterPro" id="IPR012340">
    <property type="entry name" value="NA-bd_OB-fold"/>
</dbReference>
<dbReference type="AlphaFoldDB" id="A0A0R2NPD0"/>
<dbReference type="EC" id="2.7.7.7" evidence="3"/>
<evidence type="ECO:0000256" key="4">
    <source>
        <dbReference type="ARBA" id="ARBA00022679"/>
    </source>
</evidence>
<feature type="domain" description="OB" evidence="11">
    <location>
        <begin position="925"/>
        <end position="1001"/>
    </location>
</feature>
<dbReference type="InterPro" id="IPR041931">
    <property type="entry name" value="DNA_pol3_alpha_thumb_dom"/>
</dbReference>
<proteinExistence type="inferred from homology"/>
<keyword evidence="7 16" id="KW-0239">DNA-directed DNA polymerase</keyword>
<evidence type="ECO:0000256" key="5">
    <source>
        <dbReference type="ARBA" id="ARBA00022695"/>
    </source>
</evidence>
<dbReference type="NCBIfam" id="TIGR00594">
    <property type="entry name" value="polc"/>
    <property type="match status" value="1"/>
</dbReference>
<comment type="subunit">
    <text evidence="9">DNA polymerase III contains a core (composed of alpha, epsilon and theta chains) that associates with a tau subunit. This core dimerizes to form the POLIII' complex. PolIII' associates with the gamma complex (composed of gamma, delta, delta', psi and chi chains) and with the beta chain to form the complete DNA polymerase III complex.</text>
</comment>
<dbReference type="GO" id="GO:0003887">
    <property type="term" value="F:DNA-directed DNA polymerase activity"/>
    <property type="evidence" value="ECO:0007669"/>
    <property type="project" value="UniProtKB-KW"/>
</dbReference>
<evidence type="ECO:0000256" key="8">
    <source>
        <dbReference type="ARBA" id="ARBA00025611"/>
    </source>
</evidence>
<dbReference type="InterPro" id="IPR040982">
    <property type="entry name" value="DNA_pol3_finger"/>
</dbReference>
<dbReference type="Gene3D" id="1.10.10.1600">
    <property type="entry name" value="Bacterial DNA polymerase III alpha subunit, thumb domain"/>
    <property type="match status" value="1"/>
</dbReference>
<evidence type="ECO:0000256" key="3">
    <source>
        <dbReference type="ARBA" id="ARBA00012417"/>
    </source>
</evidence>
<evidence type="ECO:0000313" key="17">
    <source>
        <dbReference type="Proteomes" id="UP000051249"/>
    </source>
</evidence>